<dbReference type="EMBL" id="CP013690">
    <property type="protein sequence ID" value="ALU27020.1"/>
    <property type="molecule type" value="Genomic_DNA"/>
</dbReference>
<evidence type="ECO:0000313" key="1">
    <source>
        <dbReference type="EMBL" id="ALU27020.1"/>
    </source>
</evidence>
<dbReference type="Gene3D" id="3.40.1580.10">
    <property type="entry name" value="SMI1/KNR4-like"/>
    <property type="match status" value="1"/>
</dbReference>
<sequence>MTMYTEQIKRIKEKISQLDKLDQDLEVFGADTHEYILNPVLSEKEVTQFEKEHQISLPKDYVAFITQVGNGGVGPFYGLQTLAEASVNEEVMMITGEDTSSLLQKAFPHTQPWNPIEALGEIDNKIEKAAEEGNEELEEELYEERLEIIGGEEHDYGRLNLCDYGCGITLFLVITGEQKGIMWTDDRVNDGGLYPSIELENEASLSFLDWYELWLDNTIAEFE</sequence>
<evidence type="ECO:0000313" key="2">
    <source>
        <dbReference type="Proteomes" id="UP000069030"/>
    </source>
</evidence>
<dbReference type="InterPro" id="IPR018958">
    <property type="entry name" value="Knr4/Smi1-like_dom"/>
</dbReference>
<protein>
    <submittedName>
        <fullName evidence="1">Uncharacterized protein</fullName>
    </submittedName>
</protein>
<dbReference type="InterPro" id="IPR037883">
    <property type="entry name" value="Knr4/Smi1-like_sf"/>
</dbReference>
<accession>A0A0U3H830</accession>
<name>A0A0U3H830_9FLAO</name>
<organism evidence="1 2">
    <name type="scientific">Myroides odoratimimus</name>
    <dbReference type="NCBI Taxonomy" id="76832"/>
    <lineage>
        <taxon>Bacteria</taxon>
        <taxon>Pseudomonadati</taxon>
        <taxon>Bacteroidota</taxon>
        <taxon>Flavobacteriia</taxon>
        <taxon>Flavobacteriales</taxon>
        <taxon>Flavobacteriaceae</taxon>
        <taxon>Myroides</taxon>
    </lineage>
</organism>
<dbReference type="RefSeq" id="WP_006259131.1">
    <property type="nucleotide sequence ID" value="NZ_JACAGU010000002.1"/>
</dbReference>
<dbReference type="SUPFAM" id="SSF160631">
    <property type="entry name" value="SMI1/KNR4-like"/>
    <property type="match status" value="1"/>
</dbReference>
<dbReference type="Proteomes" id="UP000069030">
    <property type="component" value="Chromosome"/>
</dbReference>
<dbReference type="eggNOG" id="COG0457">
    <property type="taxonomic scope" value="Bacteria"/>
</dbReference>
<dbReference type="SMART" id="SM00860">
    <property type="entry name" value="SMI1_KNR4"/>
    <property type="match status" value="1"/>
</dbReference>
<dbReference type="AlphaFoldDB" id="A0A0U3H830"/>
<gene>
    <name evidence="1" type="ORF">AS202_13050</name>
</gene>
<dbReference type="Pfam" id="PF09346">
    <property type="entry name" value="SMI1_KNR4"/>
    <property type="match status" value="1"/>
</dbReference>
<proteinExistence type="predicted"/>
<dbReference type="KEGG" id="mod:AS202_13050"/>
<reference evidence="1 2" key="1">
    <citation type="journal article" date="2016" name="J. Zhejiang Univ. Sci. B">
        <title>Antibiotic resistance mechanisms of Myroides sp.</title>
        <authorList>
            <person name="Hu S."/>
            <person name="Yuan S."/>
            <person name="Qu H."/>
            <person name="Jiang T."/>
            <person name="Zhou Y."/>
            <person name="Wang M."/>
            <person name="Ming D."/>
        </authorList>
    </citation>
    <scope>NUCLEOTIDE SEQUENCE [LARGE SCALE GENOMIC DNA]</scope>
    <source>
        <strain evidence="1 2">PR63039</strain>
    </source>
</reference>